<name>A0ABM8HUS7_9BACT</name>
<dbReference type="SUPFAM" id="SSF55781">
    <property type="entry name" value="GAF domain-like"/>
    <property type="match status" value="1"/>
</dbReference>
<dbReference type="InterPro" id="IPR029016">
    <property type="entry name" value="GAF-like_dom_sf"/>
</dbReference>
<dbReference type="PANTHER" id="PTHR32347:SF23">
    <property type="entry name" value="BLL5650 PROTEIN"/>
    <property type="match status" value="1"/>
</dbReference>
<organism evidence="5 6">
    <name type="scientific">Desulfuromonas versatilis</name>
    <dbReference type="NCBI Taxonomy" id="2802975"/>
    <lineage>
        <taxon>Bacteria</taxon>
        <taxon>Pseudomonadati</taxon>
        <taxon>Thermodesulfobacteriota</taxon>
        <taxon>Desulfuromonadia</taxon>
        <taxon>Desulfuromonadales</taxon>
        <taxon>Desulfuromonadaceae</taxon>
        <taxon>Desulfuromonas</taxon>
    </lineage>
</organism>
<protein>
    <submittedName>
        <fullName evidence="5">Uncharacterized protein</fullName>
    </submittedName>
</protein>
<sequence length="607" mass="66957">MDPAAAIREIHQFPDHPGRFWPAFLEFASGQARAEAAILLTRKRNPGTWKPLSHWPEASRNIPPKLLQAAEKISDAALQKGTAWACVPGAKAGETDLVLFGLRLHQEDAGQDSVAVFVAGGTRDGEKERTLAGLQLLADAPAVYQRERAARRALQQMAAVGETLDMLVLLNAEKNHFAAAMTLVNETAARIGCSRVSLGWLEKGYVRLQAVSHMERFERKMEIVGRLEAAMEEALDQDEEIVLPPGEQSGAVVRDHAQFAAEQGVPYMVSLPIRLDGEPVGVLSCERQQAPFTEKELLGLRVLCDQTARRLGDLKAAGRWWGAKLADALRDKTSALLGVEHTLAKGCALLACLLLAAMIVIKIPYRVEAPFILKSDDVRQVSVPFEGYIDEVHVRIGQQVRQGDLLLSLDSDDLLLEEAAAVANQIRYLREAEKARARGALVDMQIAQAQADQAAAQLELVRYRLGQAQLRSPIDGIVVEGDLEELRGAPVDKGNVLFKVARSENLFAQIRLNERDIHEIAAGQPGQIAFVSQPRLKFAMRMERIDPVAQAGEEGNLFHVRAAPAEAPPGWWRPGMSGIAKVEVGKRRILWIITHRTIDFLRMRLWM</sequence>
<accession>A0ABM8HUS7</accession>
<dbReference type="Pfam" id="PF01590">
    <property type="entry name" value="GAF"/>
    <property type="match status" value="1"/>
</dbReference>
<keyword evidence="6" id="KW-1185">Reference proteome</keyword>
<evidence type="ECO:0000313" key="5">
    <source>
        <dbReference type="EMBL" id="BCR04253.1"/>
    </source>
</evidence>
<keyword evidence="2" id="KW-0175">Coiled coil</keyword>
<evidence type="ECO:0000313" key="6">
    <source>
        <dbReference type="Proteomes" id="UP001319827"/>
    </source>
</evidence>
<evidence type="ECO:0000259" key="4">
    <source>
        <dbReference type="Pfam" id="PF25973"/>
    </source>
</evidence>
<dbReference type="Gene3D" id="3.30.450.40">
    <property type="match status" value="1"/>
</dbReference>
<dbReference type="InterPro" id="IPR058647">
    <property type="entry name" value="BSH_CzcB-like"/>
</dbReference>
<dbReference type="Gene3D" id="2.40.30.170">
    <property type="match status" value="1"/>
</dbReference>
<evidence type="ECO:0000256" key="1">
    <source>
        <dbReference type="ARBA" id="ARBA00004196"/>
    </source>
</evidence>
<evidence type="ECO:0000259" key="3">
    <source>
        <dbReference type="Pfam" id="PF01590"/>
    </source>
</evidence>
<dbReference type="Proteomes" id="UP001319827">
    <property type="component" value="Chromosome"/>
</dbReference>
<dbReference type="PANTHER" id="PTHR32347">
    <property type="entry name" value="EFFLUX SYSTEM COMPONENT YKNX-RELATED"/>
    <property type="match status" value="1"/>
</dbReference>
<comment type="subcellular location">
    <subcellularLocation>
        <location evidence="1">Cell envelope</location>
    </subcellularLocation>
</comment>
<dbReference type="InterPro" id="IPR050465">
    <property type="entry name" value="UPF0194_transport"/>
</dbReference>
<proteinExistence type="predicted"/>
<reference evidence="5 6" key="2">
    <citation type="journal article" date="2021" name="Int. J. Syst. Evol. Microbiol.">
        <title>Isolation and Polyphasic Characterization of Desulfuromonas versatilis sp. Nov., an Electrogenic Bacteria Capable of Versatile Metabolism Isolated from a Graphene Oxide-Reducing Enrichment Culture.</title>
        <authorList>
            <person name="Xie L."/>
            <person name="Yoshida N."/>
            <person name="Ishii S."/>
            <person name="Meng L."/>
        </authorList>
    </citation>
    <scope>NUCLEOTIDE SEQUENCE [LARGE SCALE GENOMIC DNA]</scope>
    <source>
        <strain evidence="5 6">NIT-T3</strain>
    </source>
</reference>
<dbReference type="Gene3D" id="2.40.50.100">
    <property type="match status" value="1"/>
</dbReference>
<feature type="domain" description="CzcB-like barrel-sandwich hybrid" evidence="4">
    <location>
        <begin position="379"/>
        <end position="501"/>
    </location>
</feature>
<dbReference type="InterPro" id="IPR003018">
    <property type="entry name" value="GAF"/>
</dbReference>
<dbReference type="SUPFAM" id="SSF111369">
    <property type="entry name" value="HlyD-like secretion proteins"/>
    <property type="match status" value="1"/>
</dbReference>
<reference evidence="5 6" key="1">
    <citation type="journal article" date="2016" name="C (Basel)">
        <title>Selective Growth of and Electricity Production by Marine Exoelectrogenic Bacteria in Self-Aggregated Hydrogel of Microbially Reduced Graphene Oxide.</title>
        <authorList>
            <person name="Yoshida N."/>
            <person name="Goto Y."/>
            <person name="Miyata Y."/>
        </authorList>
    </citation>
    <scope>NUCLEOTIDE SEQUENCE [LARGE SCALE GENOMIC DNA]</scope>
    <source>
        <strain evidence="5 6">NIT-T3</strain>
    </source>
</reference>
<dbReference type="Pfam" id="PF25973">
    <property type="entry name" value="BSH_CzcB"/>
    <property type="match status" value="1"/>
</dbReference>
<evidence type="ECO:0000256" key="2">
    <source>
        <dbReference type="ARBA" id="ARBA00023054"/>
    </source>
</evidence>
<dbReference type="EMBL" id="AP024355">
    <property type="protein sequence ID" value="BCR04253.1"/>
    <property type="molecule type" value="Genomic_DNA"/>
</dbReference>
<dbReference type="RefSeq" id="WP_221251679.1">
    <property type="nucleotide sequence ID" value="NZ_AP024355.1"/>
</dbReference>
<gene>
    <name evidence="5" type="ORF">DESUT3_13220</name>
</gene>
<feature type="domain" description="GAF" evidence="3">
    <location>
        <begin position="180"/>
        <end position="310"/>
    </location>
</feature>